<dbReference type="Proteomes" id="UP000495940">
    <property type="component" value="Chromosome"/>
</dbReference>
<reference evidence="1 2" key="1">
    <citation type="submission" date="2017-06" db="EMBL/GenBank/DDBJ databases">
        <title>Complete Genome Sequence of Streptomyces hawaiiensis NRRL 15010 and insights into acyldepsipeptides biosynthesis.</title>
        <authorList>
            <person name="Mariita R.M."/>
            <person name="Sello J.K."/>
        </authorList>
    </citation>
    <scope>NUCLEOTIDE SEQUENCE [LARGE SCALE GENOMIC DNA]</scope>
    <source>
        <strain evidence="1 2">ATCC 12236</strain>
    </source>
</reference>
<dbReference type="AlphaFoldDB" id="A0A6G5RSS0"/>
<evidence type="ECO:0000313" key="2">
    <source>
        <dbReference type="Proteomes" id="UP000495940"/>
    </source>
</evidence>
<name>A0A6G5RSS0_9ACTN</name>
<dbReference type="EMBL" id="CP021978">
    <property type="protein sequence ID" value="QCD60891.1"/>
    <property type="molecule type" value="Genomic_DNA"/>
</dbReference>
<evidence type="ECO:0000313" key="1">
    <source>
        <dbReference type="EMBL" id="QCD60891.1"/>
    </source>
</evidence>
<gene>
    <name evidence="1" type="ORF">CEB94_33290</name>
</gene>
<dbReference type="SUPFAM" id="SSF54197">
    <property type="entry name" value="HIT-like"/>
    <property type="match status" value="1"/>
</dbReference>
<dbReference type="KEGG" id="shaw:CEB94_33290"/>
<dbReference type="InterPro" id="IPR036265">
    <property type="entry name" value="HIT-like_sf"/>
</dbReference>
<protein>
    <recommendedName>
        <fullName evidence="3">Diadenosine tetraphosphate hydrolase</fullName>
    </recommendedName>
</protein>
<proteinExistence type="predicted"/>
<keyword evidence="2" id="KW-1185">Reference proteome</keyword>
<organism evidence="1 2">
    <name type="scientific">Streptomyces hawaiiensis</name>
    <dbReference type="NCBI Taxonomy" id="67305"/>
    <lineage>
        <taxon>Bacteria</taxon>
        <taxon>Bacillati</taxon>
        <taxon>Actinomycetota</taxon>
        <taxon>Actinomycetes</taxon>
        <taxon>Kitasatosporales</taxon>
        <taxon>Streptomycetaceae</taxon>
        <taxon>Streptomyces</taxon>
    </lineage>
</organism>
<accession>A0A6G5RSS0</accession>
<evidence type="ECO:0008006" key="3">
    <source>
        <dbReference type="Google" id="ProtNLM"/>
    </source>
</evidence>
<sequence length="170" mass="18764">MMGCLGCDLLAGRRELPGGVLHETAAWVVNHVVGPMNLGTLIVGPREHVVAFAELDGMAAAELGPLLRDTARVVETLCRPDQTYVCMWSHGRDARKHLHIAVQPVTAEVRARYGGLRSEQLQARMLADGDEPDIADVEEFCDQARELFREIADSSVADRIYHQCWTDVTS</sequence>
<dbReference type="Gene3D" id="3.30.428.10">
    <property type="entry name" value="HIT-like"/>
    <property type="match status" value="1"/>
</dbReference>